<reference evidence="1" key="2">
    <citation type="submission" date="2023-06" db="EMBL/GenBank/DDBJ databases">
        <authorList>
            <consortium name="Lawrence Berkeley National Laboratory"/>
            <person name="Haridas S."/>
            <person name="Hensen N."/>
            <person name="Bonometti L."/>
            <person name="Westerberg I."/>
            <person name="Brannstrom I.O."/>
            <person name="Guillou S."/>
            <person name="Cros-Aarteil S."/>
            <person name="Calhoun S."/>
            <person name="Kuo A."/>
            <person name="Mondo S."/>
            <person name="Pangilinan J."/>
            <person name="Riley R."/>
            <person name="Labutti K."/>
            <person name="Andreopoulos B."/>
            <person name="Lipzen A."/>
            <person name="Chen C."/>
            <person name="Yanf M."/>
            <person name="Daum C."/>
            <person name="Ng V."/>
            <person name="Clum A."/>
            <person name="Steindorff A."/>
            <person name="Ohm R."/>
            <person name="Martin F."/>
            <person name="Silar P."/>
            <person name="Natvig D."/>
            <person name="Lalanne C."/>
            <person name="Gautier V."/>
            <person name="Ament-Velasquez S.L."/>
            <person name="Kruys A."/>
            <person name="Hutchinson M.I."/>
            <person name="Powell A.J."/>
            <person name="Barry K."/>
            <person name="Miller A.N."/>
            <person name="Grigoriev I.V."/>
            <person name="Debuchy R."/>
            <person name="Gladieux P."/>
            <person name="Thoren M.H."/>
            <person name="Johannesson H."/>
        </authorList>
    </citation>
    <scope>NUCLEOTIDE SEQUENCE</scope>
    <source>
        <strain evidence="1">CBS 958.72</strain>
    </source>
</reference>
<comment type="caution">
    <text evidence="1">The sequence shown here is derived from an EMBL/GenBank/DDBJ whole genome shotgun (WGS) entry which is preliminary data.</text>
</comment>
<organism evidence="1 2">
    <name type="scientific">Lasiosphaeria ovina</name>
    <dbReference type="NCBI Taxonomy" id="92902"/>
    <lineage>
        <taxon>Eukaryota</taxon>
        <taxon>Fungi</taxon>
        <taxon>Dikarya</taxon>
        <taxon>Ascomycota</taxon>
        <taxon>Pezizomycotina</taxon>
        <taxon>Sordariomycetes</taxon>
        <taxon>Sordariomycetidae</taxon>
        <taxon>Sordariales</taxon>
        <taxon>Lasiosphaeriaceae</taxon>
        <taxon>Lasiosphaeria</taxon>
    </lineage>
</organism>
<reference evidence="1" key="1">
    <citation type="journal article" date="2023" name="Mol. Phylogenet. Evol.">
        <title>Genome-scale phylogeny and comparative genomics of the fungal order Sordariales.</title>
        <authorList>
            <person name="Hensen N."/>
            <person name="Bonometti L."/>
            <person name="Westerberg I."/>
            <person name="Brannstrom I.O."/>
            <person name="Guillou S."/>
            <person name="Cros-Aarteil S."/>
            <person name="Calhoun S."/>
            <person name="Haridas S."/>
            <person name="Kuo A."/>
            <person name="Mondo S."/>
            <person name="Pangilinan J."/>
            <person name="Riley R."/>
            <person name="LaButti K."/>
            <person name="Andreopoulos B."/>
            <person name="Lipzen A."/>
            <person name="Chen C."/>
            <person name="Yan M."/>
            <person name="Daum C."/>
            <person name="Ng V."/>
            <person name="Clum A."/>
            <person name="Steindorff A."/>
            <person name="Ohm R.A."/>
            <person name="Martin F."/>
            <person name="Silar P."/>
            <person name="Natvig D.O."/>
            <person name="Lalanne C."/>
            <person name="Gautier V."/>
            <person name="Ament-Velasquez S.L."/>
            <person name="Kruys A."/>
            <person name="Hutchinson M.I."/>
            <person name="Powell A.J."/>
            <person name="Barry K."/>
            <person name="Miller A.N."/>
            <person name="Grigoriev I.V."/>
            <person name="Debuchy R."/>
            <person name="Gladieux P."/>
            <person name="Hiltunen Thoren M."/>
            <person name="Johannesson H."/>
        </authorList>
    </citation>
    <scope>NUCLEOTIDE SEQUENCE</scope>
    <source>
        <strain evidence="1">CBS 958.72</strain>
    </source>
</reference>
<dbReference type="InterPro" id="IPR027417">
    <property type="entry name" value="P-loop_NTPase"/>
</dbReference>
<evidence type="ECO:0000313" key="2">
    <source>
        <dbReference type="Proteomes" id="UP001287356"/>
    </source>
</evidence>
<evidence type="ECO:0000313" key="1">
    <source>
        <dbReference type="EMBL" id="KAK3382525.1"/>
    </source>
</evidence>
<dbReference type="Proteomes" id="UP001287356">
    <property type="component" value="Unassembled WGS sequence"/>
</dbReference>
<keyword evidence="2" id="KW-1185">Reference proteome</keyword>
<dbReference type="EMBL" id="JAULSN010000001">
    <property type="protein sequence ID" value="KAK3382525.1"/>
    <property type="molecule type" value="Genomic_DNA"/>
</dbReference>
<name>A0AAE0TX00_9PEZI</name>
<gene>
    <name evidence="1" type="ORF">B0T24DRAFT_672499</name>
</gene>
<accession>A0AAE0TX00</accession>
<dbReference type="PANTHER" id="PTHR46411:SF2">
    <property type="entry name" value="AAA+ ATPASE DOMAIN-CONTAINING PROTEIN"/>
    <property type="match status" value="1"/>
</dbReference>
<dbReference type="PANTHER" id="PTHR46411">
    <property type="entry name" value="FAMILY ATPASE, PUTATIVE-RELATED"/>
    <property type="match status" value="1"/>
</dbReference>
<sequence length="194" mass="21966">MFDEKKKEIVRSLTEAYLESEFRFHDLVPGKEANFLGQKRATRNDDFLSSFVRQIEYFKGIVFMTTDLTDPIDAAVRSRAQIHLTFSSLTSPMRMQVWCNLIDVVPKELGVLSEVDITELAKWKMNGREIKNTINMAITWCQKNNKPLDIGAVEDLISLVSPFATKESSPEPTGGERAIKTSATEDLQASLLDF</sequence>
<dbReference type="SUPFAM" id="SSF52540">
    <property type="entry name" value="P-loop containing nucleoside triphosphate hydrolases"/>
    <property type="match status" value="1"/>
</dbReference>
<dbReference type="AlphaFoldDB" id="A0AAE0TX00"/>
<proteinExistence type="predicted"/>
<protein>
    <submittedName>
        <fullName evidence="1">Uncharacterized protein</fullName>
    </submittedName>
</protein>